<evidence type="ECO:0000313" key="9">
    <source>
        <dbReference type="Proteomes" id="UP000297295"/>
    </source>
</evidence>
<dbReference type="EMBL" id="PGGK01000002">
    <property type="protein sequence ID" value="TGC11023.1"/>
    <property type="molecule type" value="Genomic_DNA"/>
</dbReference>
<accession>A0A4E0PZF6</accession>
<dbReference type="GO" id="GO:0030983">
    <property type="term" value="F:mismatched DNA binding"/>
    <property type="evidence" value="ECO:0007669"/>
    <property type="project" value="InterPro"/>
</dbReference>
<dbReference type="InterPro" id="IPR020568">
    <property type="entry name" value="Ribosomal_Su5_D2-typ_SF"/>
</dbReference>
<dbReference type="GO" id="GO:0016887">
    <property type="term" value="F:ATP hydrolysis activity"/>
    <property type="evidence" value="ECO:0007669"/>
    <property type="project" value="InterPro"/>
</dbReference>
<dbReference type="InterPro" id="IPR037198">
    <property type="entry name" value="MutL_C_sf"/>
</dbReference>
<dbReference type="InterPro" id="IPR014762">
    <property type="entry name" value="DNA_mismatch_repair_CS"/>
</dbReference>
<dbReference type="Gene3D" id="3.30.565.10">
    <property type="entry name" value="Histidine kinase-like ATPase, C-terminal domain"/>
    <property type="match status" value="1"/>
</dbReference>
<evidence type="ECO:0000259" key="6">
    <source>
        <dbReference type="SMART" id="SM00853"/>
    </source>
</evidence>
<dbReference type="Gene3D" id="3.30.1540.20">
    <property type="entry name" value="MutL, C-terminal domain, dimerisation subdomain"/>
    <property type="match status" value="1"/>
</dbReference>
<dbReference type="SMART" id="SM01340">
    <property type="entry name" value="DNA_mis_repair"/>
    <property type="match status" value="1"/>
</dbReference>
<dbReference type="InterPro" id="IPR042120">
    <property type="entry name" value="MutL_C_dimsub"/>
</dbReference>
<protein>
    <recommendedName>
        <fullName evidence="4">DNA mismatch repair protein MutL</fullName>
    </recommendedName>
</protein>
<dbReference type="CDD" id="cd16926">
    <property type="entry name" value="HATPase_MutL-MLH-PMS-like"/>
    <property type="match status" value="1"/>
</dbReference>
<dbReference type="PANTHER" id="PTHR10073:SF12">
    <property type="entry name" value="DNA MISMATCH REPAIR PROTEIN MLH1"/>
    <property type="match status" value="1"/>
</dbReference>
<feature type="domain" description="MutL C-terminal dimerisation" evidence="6">
    <location>
        <begin position="448"/>
        <end position="588"/>
    </location>
</feature>
<evidence type="ECO:0000256" key="3">
    <source>
        <dbReference type="ARBA" id="ARBA00023204"/>
    </source>
</evidence>
<name>A0A4E0PZF6_9EURY</name>
<evidence type="ECO:0000256" key="5">
    <source>
        <dbReference type="SAM" id="MobiDB-lite"/>
    </source>
</evidence>
<dbReference type="GO" id="GO:0005524">
    <property type="term" value="F:ATP binding"/>
    <property type="evidence" value="ECO:0007669"/>
    <property type="project" value="InterPro"/>
</dbReference>
<dbReference type="InterPro" id="IPR036890">
    <property type="entry name" value="HATPase_C_sf"/>
</dbReference>
<dbReference type="SMART" id="SM00853">
    <property type="entry name" value="MutL_C"/>
    <property type="match status" value="1"/>
</dbReference>
<dbReference type="HAMAP" id="MF_00149">
    <property type="entry name" value="DNA_mis_repair"/>
    <property type="match status" value="1"/>
</dbReference>
<dbReference type="InterPro" id="IPR038973">
    <property type="entry name" value="MutL/Mlh/Pms-like"/>
</dbReference>
<dbReference type="GO" id="GO:0140664">
    <property type="term" value="F:ATP-dependent DNA damage sensor activity"/>
    <property type="evidence" value="ECO:0007669"/>
    <property type="project" value="InterPro"/>
</dbReference>
<feature type="compositionally biased region" description="Polar residues" evidence="5">
    <location>
        <begin position="352"/>
        <end position="363"/>
    </location>
</feature>
<dbReference type="CDD" id="cd00782">
    <property type="entry name" value="MutL_Trans"/>
    <property type="match status" value="1"/>
</dbReference>
<dbReference type="RefSeq" id="WP_135388624.1">
    <property type="nucleotide sequence ID" value="NZ_PGGK01000002.1"/>
</dbReference>
<dbReference type="AlphaFoldDB" id="A0A4E0PZF6"/>
<evidence type="ECO:0000256" key="1">
    <source>
        <dbReference type="ARBA" id="ARBA00006082"/>
    </source>
</evidence>
<evidence type="ECO:0000256" key="2">
    <source>
        <dbReference type="ARBA" id="ARBA00022763"/>
    </source>
</evidence>
<dbReference type="InterPro" id="IPR042121">
    <property type="entry name" value="MutL_C_regsub"/>
</dbReference>
<dbReference type="PROSITE" id="PS00058">
    <property type="entry name" value="DNA_MISMATCH_REPAIR_1"/>
    <property type="match status" value="1"/>
</dbReference>
<dbReference type="FunFam" id="3.30.565.10:FF:000003">
    <property type="entry name" value="DNA mismatch repair endonuclease MutL"/>
    <property type="match status" value="1"/>
</dbReference>
<dbReference type="InterPro" id="IPR013507">
    <property type="entry name" value="DNA_mismatch_S5_2-like"/>
</dbReference>
<sequence length="632" mass="69666">MTEGSRDIPGPGIRVLDESTINKIAAGEVVERPASVVKELIDNSIDANATDIRVEIRGSGTKSIIIVDNGTGMSHKDASLAFQKHATSKINSIEDLNSVLTLGFRGEALASIASVAKVEMVTRQEKDISGTKVVVDNSGLRSISSAGSHAGTSISVEDLFYTTPARRKYLKSMRTELAHITDVVTRHAISYPDISFTLISDGKVIMRSPSSHDLLDSIIHLYGADVARSLIPLEFESDLVSLSGYISKPQLTRSGNDLQAFFINGRSISSKLIGNAVRLGYYTLLPKGRYPAAFLKFTIDPIHVDVNVHPTKREVRLSHEKEIELAIITAVEQALASTNLVPEARITKKETAVQSNISGTGETASHVKEKGPGLPERTSVNQARTDDIIRDAEAGEKPAVVRESKEPYHYPLKDTQRRLKKSERLQMQYEAQAESAARGPFHTDDVKIYGQFADLYLIMETEGKLIMVDQHAAHERIMYEQVLRTREIGWQELITPVTLDLSTKEKAIIGDYIPSLEKMGFAISDFGPNSYVVTTIPSIFGKLEDTSVIHDIISDLLSHGRIKEDTEVYDRLCSTMACRAAIKGGAVCTPEQMHELIRQLMLCDNPYTCPHGRPTMLTFTKEELGRMFGRTG</sequence>
<feature type="domain" description="DNA mismatch repair protein S5" evidence="7">
    <location>
        <begin position="218"/>
        <end position="336"/>
    </location>
</feature>
<dbReference type="NCBIfam" id="TIGR00585">
    <property type="entry name" value="mutl"/>
    <property type="match status" value="1"/>
</dbReference>
<dbReference type="GO" id="GO:0006298">
    <property type="term" value="P:mismatch repair"/>
    <property type="evidence" value="ECO:0007669"/>
    <property type="project" value="UniProtKB-UniRule"/>
</dbReference>
<comment type="caution">
    <text evidence="8">The sequence shown here is derived from an EMBL/GenBank/DDBJ whole genome shotgun (WGS) entry which is preliminary data.</text>
</comment>
<evidence type="ECO:0000256" key="4">
    <source>
        <dbReference type="HAMAP-Rule" id="MF_00149"/>
    </source>
</evidence>
<evidence type="ECO:0000313" key="8">
    <source>
        <dbReference type="EMBL" id="TGC11023.1"/>
    </source>
</evidence>
<dbReference type="GO" id="GO:0032300">
    <property type="term" value="C:mismatch repair complex"/>
    <property type="evidence" value="ECO:0007669"/>
    <property type="project" value="InterPro"/>
</dbReference>
<comment type="similarity">
    <text evidence="1 4">Belongs to the DNA mismatch repair MutL/HexB family.</text>
</comment>
<keyword evidence="2 4" id="KW-0227">DNA damage</keyword>
<dbReference type="Pfam" id="PF13589">
    <property type="entry name" value="HATPase_c_3"/>
    <property type="match status" value="1"/>
</dbReference>
<dbReference type="InterPro" id="IPR014790">
    <property type="entry name" value="MutL_C"/>
</dbReference>
<dbReference type="InterPro" id="IPR002099">
    <property type="entry name" value="MutL/Mlh/PMS"/>
</dbReference>
<comment type="function">
    <text evidence="4">This protein is involved in the repair of mismatches in DNA. It is required for dam-dependent methyl-directed DNA mismatch repair. May act as a 'molecular matchmaker', a protein that promotes the formation of a stable complex between two or more DNA-binding proteins in an ATP-dependent manner without itself being part of a final effector complex.</text>
</comment>
<dbReference type="OrthoDB" id="146201at2157"/>
<dbReference type="PANTHER" id="PTHR10073">
    <property type="entry name" value="DNA MISMATCH REPAIR PROTEIN MLH, PMS, MUTL"/>
    <property type="match status" value="1"/>
</dbReference>
<dbReference type="Gene3D" id="3.30.230.10">
    <property type="match status" value="1"/>
</dbReference>
<feature type="region of interest" description="Disordered" evidence="5">
    <location>
        <begin position="352"/>
        <end position="378"/>
    </location>
</feature>
<keyword evidence="3 4" id="KW-0234">DNA repair</keyword>
<dbReference type="Pfam" id="PF01119">
    <property type="entry name" value="DNA_mis_repair"/>
    <property type="match status" value="1"/>
</dbReference>
<gene>
    <name evidence="4" type="primary">mutL</name>
    <name evidence="8" type="ORF">CUN85_02400</name>
</gene>
<dbReference type="InterPro" id="IPR020667">
    <property type="entry name" value="DNA_mismatch_repair_MutL"/>
</dbReference>
<dbReference type="InterPro" id="IPR014721">
    <property type="entry name" value="Ribsml_uS5_D2-typ_fold_subgr"/>
</dbReference>
<proteinExistence type="inferred from homology"/>
<dbReference type="Proteomes" id="UP000297295">
    <property type="component" value="Unassembled WGS sequence"/>
</dbReference>
<dbReference type="SUPFAM" id="SSF54211">
    <property type="entry name" value="Ribosomal protein S5 domain 2-like"/>
    <property type="match status" value="1"/>
</dbReference>
<dbReference type="Pfam" id="PF08676">
    <property type="entry name" value="MutL_C"/>
    <property type="match status" value="1"/>
</dbReference>
<dbReference type="SUPFAM" id="SSF55874">
    <property type="entry name" value="ATPase domain of HSP90 chaperone/DNA topoisomerase II/histidine kinase"/>
    <property type="match status" value="1"/>
</dbReference>
<organism evidence="8 9">
    <name type="scientific">Methanolobus halotolerans</name>
    <dbReference type="NCBI Taxonomy" id="2052935"/>
    <lineage>
        <taxon>Archaea</taxon>
        <taxon>Methanobacteriati</taxon>
        <taxon>Methanobacteriota</taxon>
        <taxon>Stenosarchaea group</taxon>
        <taxon>Methanomicrobia</taxon>
        <taxon>Methanosarcinales</taxon>
        <taxon>Methanosarcinaceae</taxon>
        <taxon>Methanolobus</taxon>
    </lineage>
</organism>
<evidence type="ECO:0000259" key="7">
    <source>
        <dbReference type="SMART" id="SM01340"/>
    </source>
</evidence>
<keyword evidence="9" id="KW-1185">Reference proteome</keyword>
<reference evidence="8 9" key="1">
    <citation type="submission" date="2017-11" db="EMBL/GenBank/DDBJ databases">
        <title>Isolation and Characterization of Methanogenic Archaea from Saline Meromictic Lake at Siberia.</title>
        <authorList>
            <person name="Shen Y."/>
            <person name="Huang H.-H."/>
            <person name="Lai M.-C."/>
            <person name="Chen S.-C."/>
        </authorList>
    </citation>
    <scope>NUCLEOTIDE SEQUENCE [LARGE SCALE GENOMIC DNA]</scope>
    <source>
        <strain evidence="8 9">SY-01</strain>
    </source>
</reference>
<dbReference type="SUPFAM" id="SSF118116">
    <property type="entry name" value="DNA mismatch repair protein MutL"/>
    <property type="match status" value="1"/>
</dbReference>
<dbReference type="Gene3D" id="3.30.1370.100">
    <property type="entry name" value="MutL, C-terminal domain, regulatory subdomain"/>
    <property type="match status" value="1"/>
</dbReference>